<evidence type="ECO:0000256" key="12">
    <source>
        <dbReference type="SAM" id="MobiDB-lite"/>
    </source>
</evidence>
<evidence type="ECO:0000256" key="3">
    <source>
        <dbReference type="ARBA" id="ARBA00009014"/>
    </source>
</evidence>
<dbReference type="InterPro" id="IPR005248">
    <property type="entry name" value="NadD/NMNAT"/>
</dbReference>
<keyword evidence="17" id="KW-1185">Reference proteome</keyword>
<comment type="caution">
    <text evidence="15">The sequence shown here is derived from an EMBL/GenBank/DDBJ whole genome shotgun (WGS) entry which is preliminary data.</text>
</comment>
<dbReference type="GO" id="GO:0009435">
    <property type="term" value="P:NAD+ biosynthetic process"/>
    <property type="evidence" value="ECO:0007669"/>
    <property type="project" value="UniProtKB-UniRule"/>
</dbReference>
<proteinExistence type="inferred from homology"/>
<dbReference type="Proteomes" id="UP001637990">
    <property type="component" value="Unassembled WGS sequence"/>
</dbReference>
<feature type="compositionally biased region" description="Low complexity" evidence="12">
    <location>
        <begin position="21"/>
        <end position="33"/>
    </location>
</feature>
<dbReference type="HAMAP" id="MF_00244">
    <property type="entry name" value="NaMN_adenylyltr"/>
    <property type="match status" value="1"/>
</dbReference>
<accession>A0A2S7CUJ0</accession>
<evidence type="ECO:0000256" key="2">
    <source>
        <dbReference type="ARBA" id="ARBA00005019"/>
    </source>
</evidence>
<comment type="function">
    <text evidence="1 11">Catalyzes the reversible adenylation of nicotinate mononucleotide (NaMN) to nicotinic acid adenine dinucleotide (NaAD).</text>
</comment>
<reference evidence="14 17" key="2">
    <citation type="submission" date="2024-11" db="EMBL/GenBank/DDBJ databases">
        <title>Genome sequencing of Xanthomonas codiaei.</title>
        <authorList>
            <person name="Studholme D.J."/>
        </authorList>
    </citation>
    <scope>NUCLEOTIDE SEQUENCE [LARGE SCALE GENOMIC DNA]</scope>
    <source>
        <strain evidence="14 17">NCPPB 4350</strain>
    </source>
</reference>
<dbReference type="EMBL" id="MDEC01000006">
    <property type="protein sequence ID" value="PPU65191.1"/>
    <property type="molecule type" value="Genomic_DNA"/>
</dbReference>
<evidence type="ECO:0000256" key="9">
    <source>
        <dbReference type="ARBA" id="ARBA00023027"/>
    </source>
</evidence>
<dbReference type="NCBIfam" id="TIGR00125">
    <property type="entry name" value="cyt_tran_rel"/>
    <property type="match status" value="1"/>
</dbReference>
<organism evidence="15 16">
    <name type="scientific">Xanthomonas codiaei</name>
    <dbReference type="NCBI Taxonomy" id="56463"/>
    <lineage>
        <taxon>Bacteria</taxon>
        <taxon>Pseudomonadati</taxon>
        <taxon>Pseudomonadota</taxon>
        <taxon>Gammaproteobacteria</taxon>
        <taxon>Lysobacterales</taxon>
        <taxon>Lysobacteraceae</taxon>
        <taxon>Xanthomonas</taxon>
    </lineage>
</organism>
<feature type="compositionally biased region" description="Gly residues" evidence="12">
    <location>
        <begin position="1"/>
        <end position="20"/>
    </location>
</feature>
<keyword evidence="8 11" id="KW-0067">ATP-binding</keyword>
<dbReference type="InterPro" id="IPR014729">
    <property type="entry name" value="Rossmann-like_a/b/a_fold"/>
</dbReference>
<name>A0A2S7CUJ0_9XANT</name>
<dbReference type="GO" id="GO:0005524">
    <property type="term" value="F:ATP binding"/>
    <property type="evidence" value="ECO:0007669"/>
    <property type="project" value="UniProtKB-KW"/>
</dbReference>
<evidence type="ECO:0000256" key="1">
    <source>
        <dbReference type="ARBA" id="ARBA00002324"/>
    </source>
</evidence>
<dbReference type="PANTHER" id="PTHR21342:SF0">
    <property type="entry name" value="BIFUNCTIONAL NMN ADENYLYLTRANSFERASE_NUDIX HYDROLASE"/>
    <property type="match status" value="1"/>
</dbReference>
<keyword evidence="9 11" id="KW-0520">NAD</keyword>
<feature type="domain" description="Cytidyltransferase-like" evidence="13">
    <location>
        <begin position="98"/>
        <end position="249"/>
    </location>
</feature>
<evidence type="ECO:0000256" key="10">
    <source>
        <dbReference type="ARBA" id="ARBA00048721"/>
    </source>
</evidence>
<evidence type="ECO:0000256" key="6">
    <source>
        <dbReference type="ARBA" id="ARBA00022695"/>
    </source>
</evidence>
<evidence type="ECO:0000256" key="8">
    <source>
        <dbReference type="ARBA" id="ARBA00022840"/>
    </source>
</evidence>
<keyword evidence="5 11" id="KW-0808">Transferase</keyword>
<sequence>MRAGRAGGAGTGDRGPGTGEGQKQPQQQPQQPQRDQRAAFGVTPGSSGSPVPGPQPPFEQGLAQHQQPDQRAAADSASHSPGSPVPGPRSRLPQLHLYYGGTFDPVHLGHLAIACAARDELDAVLHLVPAADPPHRPAPGASAVQRAQMLALALAGQPGLVLDERELQRACAGGAPSYTVETLRELRAALGPQTPIAWLLGADAFVELSQWHQWEALFGLAHFVIAARPGTALDLAHAPALAAAVQGRWAARVDELATSPAGRLWRLRQPLRGESASAVRARIASGADWQALVPAAVAGFIGQHGLYGCARPAS</sequence>
<dbReference type="Proteomes" id="UP000237872">
    <property type="component" value="Unassembled WGS sequence"/>
</dbReference>
<reference evidence="15 16" key="1">
    <citation type="submission" date="2016-08" db="EMBL/GenBank/DDBJ databases">
        <authorList>
            <person name="Seilhamer J.J."/>
        </authorList>
    </citation>
    <scope>NUCLEOTIDE SEQUENCE [LARGE SCALE GENOMIC DNA]</scope>
    <source>
        <strain evidence="15 16">CFBP4690</strain>
    </source>
</reference>
<dbReference type="SUPFAM" id="SSF52374">
    <property type="entry name" value="Nucleotidylyl transferase"/>
    <property type="match status" value="1"/>
</dbReference>
<evidence type="ECO:0000256" key="11">
    <source>
        <dbReference type="HAMAP-Rule" id="MF_00244"/>
    </source>
</evidence>
<dbReference type="NCBIfam" id="NF000839">
    <property type="entry name" value="PRK00071.1-1"/>
    <property type="match status" value="1"/>
</dbReference>
<dbReference type="EC" id="2.7.7.18" evidence="11"/>
<dbReference type="NCBIfam" id="TIGR00482">
    <property type="entry name" value="nicotinate (nicotinamide) nucleotide adenylyltransferase"/>
    <property type="match status" value="1"/>
</dbReference>
<keyword evidence="6 11" id="KW-0548">Nucleotidyltransferase</keyword>
<evidence type="ECO:0000259" key="13">
    <source>
        <dbReference type="Pfam" id="PF01467"/>
    </source>
</evidence>
<dbReference type="Pfam" id="PF01467">
    <property type="entry name" value="CTP_transf_like"/>
    <property type="match status" value="1"/>
</dbReference>
<dbReference type="AlphaFoldDB" id="A0A2S7CUJ0"/>
<evidence type="ECO:0000313" key="15">
    <source>
        <dbReference type="EMBL" id="PPU65191.1"/>
    </source>
</evidence>
<comment type="pathway">
    <text evidence="2 11">Cofactor biosynthesis; NAD(+) biosynthesis; deamido-NAD(+) from nicotinate D-ribonucleotide: step 1/1.</text>
</comment>
<feature type="compositionally biased region" description="Low complexity" evidence="12">
    <location>
        <begin position="76"/>
        <end position="93"/>
    </location>
</feature>
<dbReference type="OrthoDB" id="5295945at2"/>
<dbReference type="RefSeq" id="WP_104540148.1">
    <property type="nucleotide sequence ID" value="NZ_JBJGBS010000040.1"/>
</dbReference>
<feature type="region of interest" description="Disordered" evidence="12">
    <location>
        <begin position="1"/>
        <end position="93"/>
    </location>
</feature>
<protein>
    <recommendedName>
        <fullName evidence="11">Probable nicotinate-nucleotide adenylyltransferase</fullName>
        <ecNumber evidence="11">2.7.7.18</ecNumber>
    </recommendedName>
    <alternativeName>
        <fullName evidence="11">Deamido-NAD(+) diphosphorylase</fullName>
    </alternativeName>
    <alternativeName>
        <fullName evidence="11">Deamido-NAD(+) pyrophosphorylase</fullName>
    </alternativeName>
    <alternativeName>
        <fullName evidence="11">Nicotinate mononucleotide adenylyltransferase</fullName>
        <shortName evidence="11">NaMN adenylyltransferase</shortName>
    </alternativeName>
</protein>
<dbReference type="PANTHER" id="PTHR21342">
    <property type="entry name" value="PHOSPHOPANTETHEINE ADENYLYLTRANSFERASE"/>
    <property type="match status" value="1"/>
</dbReference>
<evidence type="ECO:0000256" key="7">
    <source>
        <dbReference type="ARBA" id="ARBA00022741"/>
    </source>
</evidence>
<gene>
    <name evidence="11 14" type="primary">nadD</name>
    <name evidence="14" type="ORF">ACI6Q5_10640</name>
    <name evidence="15" type="ORF">XcodCFBP4690_06330</name>
</gene>
<comment type="similarity">
    <text evidence="3 11">Belongs to the NadD family.</text>
</comment>
<dbReference type="EMBL" id="JBJGBS010000040">
    <property type="protein sequence ID" value="MFO3705425.1"/>
    <property type="molecule type" value="Genomic_DNA"/>
</dbReference>
<dbReference type="CDD" id="cd02165">
    <property type="entry name" value="NMNAT"/>
    <property type="match status" value="1"/>
</dbReference>
<evidence type="ECO:0000313" key="17">
    <source>
        <dbReference type="Proteomes" id="UP001637990"/>
    </source>
</evidence>
<dbReference type="Gene3D" id="3.40.50.620">
    <property type="entry name" value="HUPs"/>
    <property type="match status" value="1"/>
</dbReference>
<dbReference type="UniPathway" id="UPA00253">
    <property type="reaction ID" value="UER00332"/>
</dbReference>
<comment type="catalytic activity">
    <reaction evidence="10 11">
        <text>nicotinate beta-D-ribonucleotide + ATP + H(+) = deamido-NAD(+) + diphosphate</text>
        <dbReference type="Rhea" id="RHEA:22860"/>
        <dbReference type="ChEBI" id="CHEBI:15378"/>
        <dbReference type="ChEBI" id="CHEBI:30616"/>
        <dbReference type="ChEBI" id="CHEBI:33019"/>
        <dbReference type="ChEBI" id="CHEBI:57502"/>
        <dbReference type="ChEBI" id="CHEBI:58437"/>
        <dbReference type="EC" id="2.7.7.18"/>
    </reaction>
</comment>
<keyword evidence="4 11" id="KW-0662">Pyridine nucleotide biosynthesis</keyword>
<keyword evidence="7 11" id="KW-0547">Nucleotide-binding</keyword>
<evidence type="ECO:0000256" key="5">
    <source>
        <dbReference type="ARBA" id="ARBA00022679"/>
    </source>
</evidence>
<dbReference type="InterPro" id="IPR004821">
    <property type="entry name" value="Cyt_trans-like"/>
</dbReference>
<dbReference type="GO" id="GO:0004515">
    <property type="term" value="F:nicotinate-nucleotide adenylyltransferase activity"/>
    <property type="evidence" value="ECO:0007669"/>
    <property type="project" value="UniProtKB-UniRule"/>
</dbReference>
<evidence type="ECO:0000256" key="4">
    <source>
        <dbReference type="ARBA" id="ARBA00022642"/>
    </source>
</evidence>
<evidence type="ECO:0000313" key="16">
    <source>
        <dbReference type="Proteomes" id="UP000237872"/>
    </source>
</evidence>
<evidence type="ECO:0000313" key="14">
    <source>
        <dbReference type="EMBL" id="MFO3705425.1"/>
    </source>
</evidence>